<dbReference type="Pfam" id="PF18100">
    <property type="entry name" value="PDE4_UCR"/>
    <property type="match status" value="2"/>
</dbReference>
<name>A0ABQ8MT88_LABRO</name>
<evidence type="ECO:0000256" key="4">
    <source>
        <dbReference type="ARBA" id="ARBA00022387"/>
    </source>
</evidence>
<comment type="pathway">
    <text evidence="1">Purine metabolism; 3',5'-cyclic AMP degradation; AMP from 3',5'-cyclic AMP: step 1/1.</text>
</comment>
<evidence type="ECO:0000313" key="17">
    <source>
        <dbReference type="Proteomes" id="UP000830375"/>
    </source>
</evidence>
<organism evidence="16 17">
    <name type="scientific">Labeo rohita</name>
    <name type="common">Indian major carp</name>
    <name type="synonym">Cyprinus rohita</name>
    <dbReference type="NCBI Taxonomy" id="84645"/>
    <lineage>
        <taxon>Eukaryota</taxon>
        <taxon>Metazoa</taxon>
        <taxon>Chordata</taxon>
        <taxon>Craniata</taxon>
        <taxon>Vertebrata</taxon>
        <taxon>Euteleostomi</taxon>
        <taxon>Actinopterygii</taxon>
        <taxon>Neopterygii</taxon>
        <taxon>Teleostei</taxon>
        <taxon>Ostariophysi</taxon>
        <taxon>Cypriniformes</taxon>
        <taxon>Cyprinidae</taxon>
        <taxon>Labeoninae</taxon>
        <taxon>Labeonini</taxon>
        <taxon>Labeo</taxon>
    </lineage>
</organism>
<evidence type="ECO:0000256" key="6">
    <source>
        <dbReference type="ARBA" id="ARBA00022729"/>
    </source>
</evidence>
<dbReference type="PROSITE" id="PS50222">
    <property type="entry name" value="EF_HAND_2"/>
    <property type="match status" value="1"/>
</dbReference>
<dbReference type="EMBL" id="JACTAM010000003">
    <property type="protein sequence ID" value="KAI2666062.1"/>
    <property type="molecule type" value="Genomic_DNA"/>
</dbReference>
<dbReference type="InterPro" id="IPR036971">
    <property type="entry name" value="PDEase_catalytic_dom_sf"/>
</dbReference>
<dbReference type="Gene3D" id="1.10.1300.10">
    <property type="entry name" value="3'5'-cyclic nucleotide phosphodiesterase, catalytic domain"/>
    <property type="match status" value="2"/>
</dbReference>
<dbReference type="PANTHER" id="PTHR11347">
    <property type="entry name" value="CYCLIC NUCLEOTIDE PHOSPHODIESTERASE"/>
    <property type="match status" value="1"/>
</dbReference>
<evidence type="ECO:0000256" key="8">
    <source>
        <dbReference type="ARBA" id="ARBA00023149"/>
    </source>
</evidence>
<protein>
    <recommendedName>
        <fullName evidence="4">Glucosidase 2 subunit beta</fullName>
        <ecNumber evidence="3">3.1.4.53</ecNumber>
    </recommendedName>
</protein>
<dbReference type="PROSITE" id="PS51845">
    <property type="entry name" value="PDEASE_I_2"/>
    <property type="match status" value="1"/>
</dbReference>
<dbReference type="InterPro" id="IPR002048">
    <property type="entry name" value="EF_hand_dom"/>
</dbReference>
<dbReference type="Proteomes" id="UP000830375">
    <property type="component" value="Unassembled WGS sequence"/>
</dbReference>
<gene>
    <name evidence="16" type="ORF">H4Q32_009829</name>
</gene>
<proteinExistence type="inferred from homology"/>
<feature type="compositionally biased region" description="Acidic residues" evidence="12">
    <location>
        <begin position="870"/>
        <end position="891"/>
    </location>
</feature>
<feature type="coiled-coil region" evidence="11">
    <location>
        <begin position="1263"/>
        <end position="1326"/>
    </location>
</feature>
<comment type="caution">
    <text evidence="16">The sequence shown here is derived from an EMBL/GenBank/DDBJ whole genome shotgun (WGS) entry which is preliminary data.</text>
</comment>
<feature type="compositionally biased region" description="Polar residues" evidence="12">
    <location>
        <begin position="37"/>
        <end position="46"/>
    </location>
</feature>
<reference evidence="16 17" key="1">
    <citation type="submission" date="2022-01" db="EMBL/GenBank/DDBJ databases">
        <title>A high-quality chromosome-level genome assembly of rohu carp, Labeo rohita.</title>
        <authorList>
            <person name="Arick M.A. II"/>
            <person name="Hsu C.-Y."/>
            <person name="Magbanua Z."/>
            <person name="Pechanova O."/>
            <person name="Grover C."/>
            <person name="Miller E."/>
            <person name="Thrash A."/>
            <person name="Ezzel L."/>
            <person name="Alam S."/>
            <person name="Benzie J."/>
            <person name="Hamilton M."/>
            <person name="Karsi A."/>
            <person name="Lawrence M.L."/>
            <person name="Peterson D.G."/>
        </authorList>
    </citation>
    <scope>NUCLEOTIDE SEQUENCE [LARGE SCALE GENOMIC DNA]</scope>
    <source>
        <strain evidence="17">BAU-BD-2019</strain>
        <tissue evidence="16">Blood</tissue>
    </source>
</reference>
<feature type="coiled-coil region" evidence="11">
    <location>
        <begin position="1454"/>
        <end position="1488"/>
    </location>
</feature>
<dbReference type="InterPro" id="IPR002172">
    <property type="entry name" value="LDrepeatLR_classA_rpt"/>
</dbReference>
<evidence type="ECO:0000256" key="11">
    <source>
        <dbReference type="SAM" id="Coils"/>
    </source>
</evidence>
<evidence type="ECO:0000256" key="9">
    <source>
        <dbReference type="ARBA" id="ARBA00023157"/>
    </source>
</evidence>
<feature type="compositionally biased region" description="Acidic residues" evidence="12">
    <location>
        <begin position="909"/>
        <end position="929"/>
    </location>
</feature>
<evidence type="ECO:0000259" key="14">
    <source>
        <dbReference type="PROSITE" id="PS51845"/>
    </source>
</evidence>
<dbReference type="SUPFAM" id="SSF50911">
    <property type="entry name" value="Mannose 6-phosphate receptor domain"/>
    <property type="match status" value="1"/>
</dbReference>
<feature type="region of interest" description="Disordered" evidence="12">
    <location>
        <begin position="1390"/>
        <end position="1450"/>
    </location>
</feature>
<keyword evidence="7" id="KW-0378">Hydrolase</keyword>
<dbReference type="InterPro" id="IPR044865">
    <property type="entry name" value="MRH_dom"/>
</dbReference>
<keyword evidence="17" id="KW-1185">Reference proteome</keyword>
<feature type="compositionally biased region" description="Basic and acidic residues" evidence="12">
    <location>
        <begin position="1426"/>
        <end position="1442"/>
    </location>
</feature>
<feature type="region of interest" description="Disordered" evidence="12">
    <location>
        <begin position="846"/>
        <end position="942"/>
    </location>
</feature>
<feature type="domain" description="MRH" evidence="15">
    <location>
        <begin position="1504"/>
        <end position="1605"/>
    </location>
</feature>
<evidence type="ECO:0000256" key="1">
    <source>
        <dbReference type="ARBA" id="ARBA00004703"/>
    </source>
</evidence>
<dbReference type="Pfam" id="PF13015">
    <property type="entry name" value="PRKCSH_1"/>
    <property type="match status" value="1"/>
</dbReference>
<dbReference type="CDD" id="cd00112">
    <property type="entry name" value="LDLa"/>
    <property type="match status" value="1"/>
</dbReference>
<dbReference type="InterPro" id="IPR028146">
    <property type="entry name" value="PRKCSH_N"/>
</dbReference>
<keyword evidence="5" id="KW-0479">Metal-binding</keyword>
<dbReference type="PRINTS" id="PR00387">
    <property type="entry name" value="PDIESTERASE1"/>
</dbReference>
<dbReference type="SUPFAM" id="SSF109604">
    <property type="entry name" value="HD-domain/PDEase-like"/>
    <property type="match status" value="1"/>
</dbReference>
<dbReference type="InterPro" id="IPR009011">
    <property type="entry name" value="Man6P_isomerase_rcpt-bd_dom_sf"/>
</dbReference>
<evidence type="ECO:0000256" key="2">
    <source>
        <dbReference type="ARBA" id="ARBA00009517"/>
    </source>
</evidence>
<evidence type="ECO:0000256" key="12">
    <source>
        <dbReference type="SAM" id="MobiDB-lite"/>
    </source>
</evidence>
<evidence type="ECO:0000256" key="3">
    <source>
        <dbReference type="ARBA" id="ARBA00012276"/>
    </source>
</evidence>
<feature type="region of interest" description="Disordered" evidence="12">
    <location>
        <begin position="811"/>
        <end position="831"/>
    </location>
</feature>
<keyword evidence="8" id="KW-0114">cAMP</keyword>
<feature type="compositionally biased region" description="Basic and acidic residues" evidence="12">
    <location>
        <begin position="856"/>
        <end position="869"/>
    </location>
</feature>
<dbReference type="PROSITE" id="PS51914">
    <property type="entry name" value="MRH"/>
    <property type="match status" value="1"/>
</dbReference>
<comment type="catalytic activity">
    <reaction evidence="10">
        <text>3',5'-cyclic AMP + H2O = AMP + H(+)</text>
        <dbReference type="Rhea" id="RHEA:25277"/>
        <dbReference type="ChEBI" id="CHEBI:15377"/>
        <dbReference type="ChEBI" id="CHEBI:15378"/>
        <dbReference type="ChEBI" id="CHEBI:58165"/>
        <dbReference type="ChEBI" id="CHEBI:456215"/>
        <dbReference type="EC" id="3.1.4.53"/>
    </reaction>
    <physiologicalReaction direction="left-to-right" evidence="10">
        <dbReference type="Rhea" id="RHEA:25278"/>
    </physiologicalReaction>
</comment>
<evidence type="ECO:0000259" key="13">
    <source>
        <dbReference type="PROSITE" id="PS50222"/>
    </source>
</evidence>
<keyword evidence="9" id="KW-1015">Disulfide bond</keyword>
<sequence>MDSQASPGLVLHPSFPQSQRRESFLYRSDSDYDMSPKTMSRNSSINSEGHAEDLIVTPFAQVELSDILLFTCSLSLFSSSSSTQVLASLRTVRSNFTILANVTTPTNKRSPVTSQPTVPPATLSGTVASKMHYSIRNSGAIWETDETYQQLARETLEELDWCLDQLETIQTHRSRLISLRDLSTASRETEREAEHRLSCIGESDAACGLNSGAAEESCVVLTGLRALAAGLSLLLAPRLLGAAVTLERPGLLGCGLSAHTLTTPTCRWGARRASAPVHFRASCLCQRSTPSVTLSMGVVEAIDPPPSSCPSPVPGGYRLAHSSSYSPLQGRGGSELELGAAADGVLDGGGQAERRTPFMDLFCETCSKPWLIGWWDQNGGEQEMENDTESVDLGRGQRQTPAYSLRLSPNPSPRSHHAAGGTVRRQLLRKPAGFHGDCNFKRMLNRELSHLSEMSRSGNQVSEYISTTFLDKQNEVEIPSPTLREREKPMSHISGVKKLTHSSSLTSAALPRFGVKTEQEDALARELNDLNKWGLNIFRVAEYSNNRPLSCIMFAIFQERDLLKTFRIPVDTFITYVMTLEDHYHANVAYHNSLHAADVTQSTHVLLSTPALDTTLEFPTNSELALMYNDESVLENHHLAVGFKLLHEENCDIFQNLTKRQRQSLRKLVIDMVLATDMSKHMSLLADLKTMVETKKVTSSGVLMLDHYNDRIQVLRNMVHCADLSNPTKPLAVYRQWTERIMEEFFRQGDKERERGMEISPMCDKHTASVEKSQVGFIDYIVHPLWETWGDLVHPDAQEILDTLEDNRDWYQSTIPQSPSPPPDGPDNELESCTNKFQFQLTLEGETGQDGAPSHNHIDSHGKEAKKEDEEADEAEEDEIEEKMEDGEEVTEVVVERSGRRRLQVQSVVEEEDERQSDESPVEETEEEEKSSSPTDDTEQNNIDIREVFNTATVDFECKLESVQQQRGRLWTDEYVGNDLLAGPTPSYPLPRSATSARWPCAFLNHQLQLWSCCEAMHPIYLHRIWFVPAWSIRIVFVIIPALICQSSSVAFKPAEHLGTRLGFITAAAHGLPSLSMIRGCHGEVVVRWLISGEWYGALYSMAQGIMTCLHLLLILVFAVSFGTSVEIQRPRGVPLTKKQFYEENKPFTCLDGSRTIPFDQVNDDYCDCKDGSDEPGTAACPNGSFHCTNAGYRPMFIPSSRINDGICDCCDTTDEYNSGAKCENTCKELGRKEREVLQKMAEVTKEGFLLKQQLIEEAKKGQQEKQGKVTDMQENKKQLEEKVEVLRTVKETAEQPEKEAKERHLKAWEEQKAAIRLEKDKAKMAEAFLELDDNADGFVSVSELQSHAELDPDADGTLTETEAQGLMAGAEQVDTSTFESVWTNIKDKYHSEEPVVDNDSEPYPEDDISEEEDEDDEDDDDYHEDDDKAPPTSKTPEKSHEDEESMPPYDADTQALIDAAQKARNDFEEAEKALREMDDQIRNIEKELSFDFGPDAEFTYLYSQCYELTTSEYIYRLCPFNRVSQKPKYGGSETNLGTWGSWSGPENNKYLVMKYEHGTGCWQGPNRSTTVKLTCGKETVVTSTSEPSRCEYLMEFITPAVCQEPANTDLPQHGHEEL</sequence>
<dbReference type="Pfam" id="PF12999">
    <property type="entry name" value="PRKCSH-like"/>
    <property type="match status" value="1"/>
</dbReference>
<feature type="compositionally biased region" description="Acidic residues" evidence="12">
    <location>
        <begin position="1395"/>
        <end position="1425"/>
    </location>
</feature>
<evidence type="ECO:0000313" key="16">
    <source>
        <dbReference type="EMBL" id="KAI2666062.1"/>
    </source>
</evidence>
<evidence type="ECO:0000256" key="10">
    <source>
        <dbReference type="ARBA" id="ARBA00033681"/>
    </source>
</evidence>
<dbReference type="InterPro" id="IPR023088">
    <property type="entry name" value="PDEase"/>
</dbReference>
<dbReference type="InterPro" id="IPR002073">
    <property type="entry name" value="PDEase_catalytic_dom"/>
</dbReference>
<dbReference type="InterPro" id="IPR036607">
    <property type="entry name" value="PRKCSH"/>
</dbReference>
<feature type="domain" description="PDEase" evidence="14">
    <location>
        <begin position="515"/>
        <end position="818"/>
    </location>
</feature>
<comment type="similarity">
    <text evidence="2">Belongs to the cyclic nucleotide phosphodiesterase family. PDE4 subfamily.</text>
</comment>
<accession>A0ABQ8MT88</accession>
<dbReference type="Gene3D" id="2.70.130.10">
    <property type="entry name" value="Mannose-6-phosphate receptor binding domain"/>
    <property type="match status" value="1"/>
</dbReference>
<evidence type="ECO:0000259" key="15">
    <source>
        <dbReference type="PROSITE" id="PS51914"/>
    </source>
</evidence>
<dbReference type="Pfam" id="PF00233">
    <property type="entry name" value="PDEase_I"/>
    <property type="match status" value="1"/>
</dbReference>
<feature type="region of interest" description="Disordered" evidence="12">
    <location>
        <begin position="26"/>
        <end position="46"/>
    </location>
</feature>
<dbReference type="InterPro" id="IPR018247">
    <property type="entry name" value="EF_Hand_1_Ca_BS"/>
</dbReference>
<keyword evidence="11" id="KW-0175">Coiled coil</keyword>
<dbReference type="EC" id="3.1.4.53" evidence="3"/>
<dbReference type="PROSITE" id="PS00018">
    <property type="entry name" value="EF_HAND_1"/>
    <property type="match status" value="1"/>
</dbReference>
<dbReference type="InterPro" id="IPR040844">
    <property type="entry name" value="PDE4_UCR"/>
</dbReference>
<keyword evidence="6" id="KW-0732">Signal</keyword>
<evidence type="ECO:0000256" key="5">
    <source>
        <dbReference type="ARBA" id="ARBA00022723"/>
    </source>
</evidence>
<feature type="domain" description="EF-hand" evidence="13">
    <location>
        <begin position="1320"/>
        <end position="1355"/>
    </location>
</feature>
<evidence type="ECO:0000256" key="7">
    <source>
        <dbReference type="ARBA" id="ARBA00022801"/>
    </source>
</evidence>